<dbReference type="InterPro" id="IPR023468">
    <property type="entry name" value="Riboflavin_kinase"/>
</dbReference>
<dbReference type="RefSeq" id="WP_349216540.1">
    <property type="nucleotide sequence ID" value="NZ_JBBMFA010000101.1"/>
</dbReference>
<keyword evidence="7 14" id="KW-0547">Nucleotide-binding</keyword>
<keyword evidence="11" id="KW-0511">Multifunctional enzyme</keyword>
<gene>
    <name evidence="16" type="primary">ribF</name>
    <name evidence="16" type="ORF">WMO24_11245</name>
</gene>
<keyword evidence="4 14" id="KW-0288">FMN</keyword>
<comment type="pathway">
    <text evidence="1 14">Cofactor biosynthesis; FAD biosynthesis; FAD from FMN: step 1/1.</text>
</comment>
<dbReference type="SMART" id="SM00904">
    <property type="entry name" value="Flavokinase"/>
    <property type="match status" value="1"/>
</dbReference>
<evidence type="ECO:0000256" key="10">
    <source>
        <dbReference type="ARBA" id="ARBA00022840"/>
    </source>
</evidence>
<dbReference type="InterPro" id="IPR002606">
    <property type="entry name" value="Riboflavin_kinase_bac"/>
</dbReference>
<evidence type="ECO:0000256" key="14">
    <source>
        <dbReference type="PIRNR" id="PIRNR004491"/>
    </source>
</evidence>
<evidence type="ECO:0000256" key="12">
    <source>
        <dbReference type="ARBA" id="ARBA00047880"/>
    </source>
</evidence>
<feature type="domain" description="Riboflavin kinase" evidence="15">
    <location>
        <begin position="177"/>
        <end position="303"/>
    </location>
</feature>
<accession>A0ABV1GGP4</accession>
<dbReference type="PIRSF" id="PIRSF004491">
    <property type="entry name" value="FAD_Synth"/>
    <property type="match status" value="1"/>
</dbReference>
<protein>
    <recommendedName>
        <fullName evidence="14">Riboflavin biosynthesis protein</fullName>
    </recommendedName>
    <domain>
        <recommendedName>
            <fullName evidence="14">Riboflavin kinase</fullName>
            <ecNumber evidence="14">2.7.1.26</ecNumber>
        </recommendedName>
        <alternativeName>
            <fullName evidence="14">Flavokinase</fullName>
        </alternativeName>
    </domain>
    <domain>
        <recommendedName>
            <fullName evidence="14">FMN adenylyltransferase</fullName>
            <ecNumber evidence="14">2.7.7.2</ecNumber>
        </recommendedName>
        <alternativeName>
            <fullName evidence="14">FAD pyrophosphorylase</fullName>
        </alternativeName>
        <alternativeName>
            <fullName evidence="14">FAD synthase</fullName>
        </alternativeName>
    </domain>
</protein>
<dbReference type="SUPFAM" id="SSF52374">
    <property type="entry name" value="Nucleotidylyl transferase"/>
    <property type="match status" value="1"/>
</dbReference>
<dbReference type="InterPro" id="IPR015865">
    <property type="entry name" value="Riboflavin_kinase_bac/euk"/>
</dbReference>
<dbReference type="PANTHER" id="PTHR22749">
    <property type="entry name" value="RIBOFLAVIN KINASE/FMN ADENYLYLTRANSFERASE"/>
    <property type="match status" value="1"/>
</dbReference>
<keyword evidence="5 14" id="KW-0808">Transferase</keyword>
<dbReference type="EC" id="2.7.7.2" evidence="14"/>
<dbReference type="Gene3D" id="2.40.30.30">
    <property type="entry name" value="Riboflavin kinase-like"/>
    <property type="match status" value="1"/>
</dbReference>
<evidence type="ECO:0000256" key="7">
    <source>
        <dbReference type="ARBA" id="ARBA00022741"/>
    </source>
</evidence>
<dbReference type="InterPro" id="IPR023465">
    <property type="entry name" value="Riboflavin_kinase_dom_sf"/>
</dbReference>
<keyword evidence="6 14" id="KW-0548">Nucleotidyltransferase</keyword>
<dbReference type="NCBIfam" id="TIGR00083">
    <property type="entry name" value="ribF"/>
    <property type="match status" value="1"/>
</dbReference>
<evidence type="ECO:0000256" key="3">
    <source>
        <dbReference type="ARBA" id="ARBA00022630"/>
    </source>
</evidence>
<dbReference type="InterPro" id="IPR015864">
    <property type="entry name" value="FAD_synthase"/>
</dbReference>
<dbReference type="GO" id="GO:0008531">
    <property type="term" value="F:riboflavin kinase activity"/>
    <property type="evidence" value="ECO:0007669"/>
    <property type="project" value="UniProtKB-EC"/>
</dbReference>
<keyword evidence="10 14" id="KW-0067">ATP-binding</keyword>
<dbReference type="Proteomes" id="UP001477672">
    <property type="component" value="Unassembled WGS sequence"/>
</dbReference>
<dbReference type="EC" id="2.7.1.26" evidence="14"/>
<comment type="pathway">
    <text evidence="2 14">Cofactor biosynthesis; FMN biosynthesis; FMN from riboflavin (ATP route): step 1/1.</text>
</comment>
<dbReference type="Pfam" id="PF01687">
    <property type="entry name" value="Flavokinase"/>
    <property type="match status" value="1"/>
</dbReference>
<dbReference type="CDD" id="cd02064">
    <property type="entry name" value="FAD_synthetase_N"/>
    <property type="match status" value="1"/>
</dbReference>
<evidence type="ECO:0000256" key="8">
    <source>
        <dbReference type="ARBA" id="ARBA00022777"/>
    </source>
</evidence>
<keyword evidence="8 14" id="KW-0418">Kinase</keyword>
<sequence>MQRFTELGKMEYGAGSAVALGYFDGVHLGHRAVLSEAVSCARSRGLTAAAFTFSLPVSGGFKGRRILTGEEKRRRIASLGVELYLCPPFEQFRVLSPRQFVDEVLLRDLGARAVFCGDNFTFGKDKAGNVEVLRRLCAERSIEVHVVPMAQYQGQTVSSTRIRACLSQGEMEPVNDMLGQPYSLRRSVQRGQGLGHTLGFPTINLTYPEGLLIPRSGVYVTQVTLSDGTRHPGATGLGSRPTVSDEDKITCETFLPGFSGDIYGDEVTVSFYKYLWPTEKFESVNDLAAMVRRAARASLDYFQKQSL</sequence>
<dbReference type="Gene3D" id="3.40.50.620">
    <property type="entry name" value="HUPs"/>
    <property type="match status" value="1"/>
</dbReference>
<evidence type="ECO:0000259" key="15">
    <source>
        <dbReference type="SMART" id="SM00904"/>
    </source>
</evidence>
<reference evidence="16 17" key="1">
    <citation type="submission" date="2024-03" db="EMBL/GenBank/DDBJ databases">
        <title>Human intestinal bacterial collection.</title>
        <authorList>
            <person name="Pauvert C."/>
            <person name="Hitch T.C.A."/>
            <person name="Clavel T."/>
        </authorList>
    </citation>
    <scope>NUCLEOTIDE SEQUENCE [LARGE SCALE GENOMIC DNA]</scope>
    <source>
        <strain evidence="16 17">CLA-JM-H11</strain>
    </source>
</reference>
<evidence type="ECO:0000256" key="5">
    <source>
        <dbReference type="ARBA" id="ARBA00022679"/>
    </source>
</evidence>
<keyword evidence="17" id="KW-1185">Reference proteome</keyword>
<dbReference type="EMBL" id="JBBMFA010000101">
    <property type="protein sequence ID" value="MEQ2520999.1"/>
    <property type="molecule type" value="Genomic_DNA"/>
</dbReference>
<proteinExistence type="inferred from homology"/>
<dbReference type="Pfam" id="PF06574">
    <property type="entry name" value="FAD_syn"/>
    <property type="match status" value="1"/>
</dbReference>
<comment type="similarity">
    <text evidence="14">Belongs to the ribF family.</text>
</comment>
<comment type="caution">
    <text evidence="16">The sequence shown here is derived from an EMBL/GenBank/DDBJ whole genome shotgun (WGS) entry which is preliminary data.</text>
</comment>
<evidence type="ECO:0000313" key="17">
    <source>
        <dbReference type="Proteomes" id="UP001477672"/>
    </source>
</evidence>
<keyword evidence="3 14" id="KW-0285">Flavoprotein</keyword>
<dbReference type="PANTHER" id="PTHR22749:SF6">
    <property type="entry name" value="RIBOFLAVIN KINASE"/>
    <property type="match status" value="1"/>
</dbReference>
<evidence type="ECO:0000256" key="2">
    <source>
        <dbReference type="ARBA" id="ARBA00005201"/>
    </source>
</evidence>
<evidence type="ECO:0000313" key="16">
    <source>
        <dbReference type="EMBL" id="MEQ2520999.1"/>
    </source>
</evidence>
<evidence type="ECO:0000256" key="9">
    <source>
        <dbReference type="ARBA" id="ARBA00022827"/>
    </source>
</evidence>
<evidence type="ECO:0000256" key="13">
    <source>
        <dbReference type="ARBA" id="ARBA00049494"/>
    </source>
</evidence>
<comment type="catalytic activity">
    <reaction evidence="12 14">
        <text>riboflavin + ATP = FMN + ADP + H(+)</text>
        <dbReference type="Rhea" id="RHEA:14357"/>
        <dbReference type="ChEBI" id="CHEBI:15378"/>
        <dbReference type="ChEBI" id="CHEBI:30616"/>
        <dbReference type="ChEBI" id="CHEBI:57986"/>
        <dbReference type="ChEBI" id="CHEBI:58210"/>
        <dbReference type="ChEBI" id="CHEBI:456216"/>
        <dbReference type="EC" id="2.7.1.26"/>
    </reaction>
</comment>
<organism evidence="16 17">
    <name type="scientific">Ruthenibacterium intestinale</name>
    <dbReference type="NCBI Taxonomy" id="3133163"/>
    <lineage>
        <taxon>Bacteria</taxon>
        <taxon>Bacillati</taxon>
        <taxon>Bacillota</taxon>
        <taxon>Clostridia</taxon>
        <taxon>Eubacteriales</taxon>
        <taxon>Oscillospiraceae</taxon>
        <taxon>Ruthenibacterium</taxon>
    </lineage>
</organism>
<keyword evidence="9 14" id="KW-0274">FAD</keyword>
<name>A0ABV1GGP4_9FIRM</name>
<dbReference type="GO" id="GO:0003919">
    <property type="term" value="F:FMN adenylyltransferase activity"/>
    <property type="evidence" value="ECO:0007669"/>
    <property type="project" value="UniProtKB-EC"/>
</dbReference>
<evidence type="ECO:0000256" key="11">
    <source>
        <dbReference type="ARBA" id="ARBA00023268"/>
    </source>
</evidence>
<dbReference type="SUPFAM" id="SSF82114">
    <property type="entry name" value="Riboflavin kinase-like"/>
    <property type="match status" value="1"/>
</dbReference>
<evidence type="ECO:0000256" key="4">
    <source>
        <dbReference type="ARBA" id="ARBA00022643"/>
    </source>
</evidence>
<dbReference type="InterPro" id="IPR014729">
    <property type="entry name" value="Rossmann-like_a/b/a_fold"/>
</dbReference>
<comment type="catalytic activity">
    <reaction evidence="13 14">
        <text>FMN + ATP + H(+) = FAD + diphosphate</text>
        <dbReference type="Rhea" id="RHEA:17237"/>
        <dbReference type="ChEBI" id="CHEBI:15378"/>
        <dbReference type="ChEBI" id="CHEBI:30616"/>
        <dbReference type="ChEBI" id="CHEBI:33019"/>
        <dbReference type="ChEBI" id="CHEBI:57692"/>
        <dbReference type="ChEBI" id="CHEBI:58210"/>
        <dbReference type="EC" id="2.7.7.2"/>
    </reaction>
</comment>
<evidence type="ECO:0000256" key="6">
    <source>
        <dbReference type="ARBA" id="ARBA00022695"/>
    </source>
</evidence>
<evidence type="ECO:0000256" key="1">
    <source>
        <dbReference type="ARBA" id="ARBA00004726"/>
    </source>
</evidence>